<name>A0A0V0SZH9_9BILA</name>
<sequence length="35" mass="3786">MGYRLGCLCENSAKKGFGDFDFKLSSICGINGLKI</sequence>
<evidence type="ECO:0000313" key="2">
    <source>
        <dbReference type="EMBL" id="KRX32269.1"/>
    </source>
</evidence>
<organism evidence="1 3">
    <name type="scientific">Trichinella murrelli</name>
    <dbReference type="NCBI Taxonomy" id="144512"/>
    <lineage>
        <taxon>Eukaryota</taxon>
        <taxon>Metazoa</taxon>
        <taxon>Ecdysozoa</taxon>
        <taxon>Nematoda</taxon>
        <taxon>Enoplea</taxon>
        <taxon>Dorylaimia</taxon>
        <taxon>Trichinellida</taxon>
        <taxon>Trichinellidae</taxon>
        <taxon>Trichinella</taxon>
    </lineage>
</organism>
<dbReference type="AlphaFoldDB" id="A0A0V0SZH9"/>
<protein>
    <submittedName>
        <fullName evidence="1">Uncharacterized protein</fullName>
    </submittedName>
</protein>
<dbReference type="EMBL" id="JYDJ01001296">
    <property type="protein sequence ID" value="KRX32269.1"/>
    <property type="molecule type" value="Genomic_DNA"/>
</dbReference>
<proteinExistence type="predicted"/>
<dbReference type="EMBL" id="JYDJ01001349">
    <property type="protein sequence ID" value="KRX32177.1"/>
    <property type="molecule type" value="Genomic_DNA"/>
</dbReference>
<keyword evidence="3" id="KW-1185">Reference proteome</keyword>
<dbReference type="Proteomes" id="UP000055048">
    <property type="component" value="Unassembled WGS sequence"/>
</dbReference>
<evidence type="ECO:0000313" key="3">
    <source>
        <dbReference type="Proteomes" id="UP000055048"/>
    </source>
</evidence>
<comment type="caution">
    <text evidence="1">The sequence shown here is derived from an EMBL/GenBank/DDBJ whole genome shotgun (WGS) entry which is preliminary data.</text>
</comment>
<reference evidence="1 3" key="1">
    <citation type="submission" date="2015-01" db="EMBL/GenBank/DDBJ databases">
        <title>Evolution of Trichinella species and genotypes.</title>
        <authorList>
            <person name="Korhonen P.K."/>
            <person name="Edoardo P."/>
            <person name="Giuseppe L.R."/>
            <person name="Gasser R.B."/>
        </authorList>
    </citation>
    <scope>NUCLEOTIDE SEQUENCE [LARGE SCALE GENOMIC DNA]</scope>
    <source>
        <strain evidence="1">ISS417</strain>
    </source>
</reference>
<evidence type="ECO:0000313" key="1">
    <source>
        <dbReference type="EMBL" id="KRX32177.1"/>
    </source>
</evidence>
<accession>A0A0V0SZH9</accession>
<gene>
    <name evidence="1" type="ORF">T05_12959</name>
    <name evidence="2" type="ORF">T05_4389</name>
</gene>